<dbReference type="SUPFAM" id="SSF51445">
    <property type="entry name" value="(Trans)glycosidases"/>
    <property type="match status" value="1"/>
</dbReference>
<evidence type="ECO:0000259" key="10">
    <source>
        <dbReference type="SMART" id="SM00768"/>
    </source>
</evidence>
<evidence type="ECO:0000256" key="1">
    <source>
        <dbReference type="ARBA" id="ARBA00008773"/>
    </source>
</evidence>
<organism evidence="11 12">
    <name type="scientific">Cinchona calisaya</name>
    <dbReference type="NCBI Taxonomy" id="153742"/>
    <lineage>
        <taxon>Eukaryota</taxon>
        <taxon>Viridiplantae</taxon>
        <taxon>Streptophyta</taxon>
        <taxon>Embryophyta</taxon>
        <taxon>Tracheophyta</taxon>
        <taxon>Spermatophyta</taxon>
        <taxon>Magnoliopsida</taxon>
        <taxon>eudicotyledons</taxon>
        <taxon>Gunneridae</taxon>
        <taxon>Pentapetalae</taxon>
        <taxon>asterids</taxon>
        <taxon>lamiids</taxon>
        <taxon>Gentianales</taxon>
        <taxon>Rubiaceae</taxon>
        <taxon>Cinchonoideae</taxon>
        <taxon>Cinchoneae</taxon>
        <taxon>Cinchona</taxon>
    </lineage>
</organism>
<comment type="similarity">
    <text evidence="1 6">Belongs to the glycosyl hydrolase 17 family.</text>
</comment>
<dbReference type="Gene3D" id="3.20.20.80">
    <property type="entry name" value="Glycosidases"/>
    <property type="match status" value="1"/>
</dbReference>
<gene>
    <name evidence="11" type="ORF">ACH5RR_006902</name>
</gene>
<dbReference type="GO" id="GO:0016798">
    <property type="term" value="F:hydrolase activity, acting on glycosyl bonds"/>
    <property type="evidence" value="ECO:0007669"/>
    <property type="project" value="UniProtKB-KW"/>
</dbReference>
<dbReference type="AlphaFoldDB" id="A0ABD3AQC9"/>
<evidence type="ECO:0000313" key="12">
    <source>
        <dbReference type="Proteomes" id="UP001630127"/>
    </source>
</evidence>
<feature type="region of interest" description="Disordered" evidence="8">
    <location>
        <begin position="460"/>
        <end position="492"/>
    </location>
</feature>
<dbReference type="InterPro" id="IPR000490">
    <property type="entry name" value="Glyco_hydro_17"/>
</dbReference>
<evidence type="ECO:0000256" key="2">
    <source>
        <dbReference type="ARBA" id="ARBA00022729"/>
    </source>
</evidence>
<reference evidence="11 12" key="1">
    <citation type="submission" date="2024-11" db="EMBL/GenBank/DDBJ databases">
        <title>A near-complete genome assembly of Cinchona calisaya.</title>
        <authorList>
            <person name="Lian D.C."/>
            <person name="Zhao X.W."/>
            <person name="Wei L."/>
        </authorList>
    </citation>
    <scope>NUCLEOTIDE SEQUENCE [LARGE SCALE GENOMIC DNA]</scope>
    <source>
        <tissue evidence="11">Nenye</tissue>
    </source>
</reference>
<dbReference type="InterPro" id="IPR017853">
    <property type="entry name" value="GH"/>
</dbReference>
<comment type="caution">
    <text evidence="11">The sequence shown here is derived from an EMBL/GenBank/DDBJ whole genome shotgun (WGS) entry which is preliminary data.</text>
</comment>
<evidence type="ECO:0000256" key="5">
    <source>
        <dbReference type="ARBA" id="ARBA00023295"/>
    </source>
</evidence>
<protein>
    <recommendedName>
        <fullName evidence="10">X8 domain-containing protein</fullName>
    </recommendedName>
</protein>
<dbReference type="InterPro" id="IPR044965">
    <property type="entry name" value="Glyco_hydro_17_plant"/>
</dbReference>
<evidence type="ECO:0000256" key="7">
    <source>
        <dbReference type="RuleBase" id="RU004336"/>
    </source>
</evidence>
<evidence type="ECO:0000256" key="6">
    <source>
        <dbReference type="RuleBase" id="RU004335"/>
    </source>
</evidence>
<dbReference type="InterPro" id="IPR012946">
    <property type="entry name" value="X8"/>
</dbReference>
<keyword evidence="12" id="KW-1185">Reference proteome</keyword>
<dbReference type="Proteomes" id="UP001630127">
    <property type="component" value="Unassembled WGS sequence"/>
</dbReference>
<feature type="signal peptide" evidence="9">
    <location>
        <begin position="1"/>
        <end position="22"/>
    </location>
</feature>
<name>A0ABD3AQC9_9GENT</name>
<evidence type="ECO:0000256" key="3">
    <source>
        <dbReference type="ARBA" id="ARBA00022801"/>
    </source>
</evidence>
<evidence type="ECO:0000256" key="8">
    <source>
        <dbReference type="SAM" id="MobiDB-lite"/>
    </source>
</evidence>
<dbReference type="FunFam" id="3.20.20.80:FF:000008">
    <property type="entry name" value="Glucan endo-1,3-beta-glucosidase 5"/>
    <property type="match status" value="1"/>
</dbReference>
<evidence type="ECO:0000256" key="4">
    <source>
        <dbReference type="ARBA" id="ARBA00023157"/>
    </source>
</evidence>
<feature type="chain" id="PRO_5044803379" description="X8 domain-containing protein" evidence="9">
    <location>
        <begin position="23"/>
        <end position="517"/>
    </location>
</feature>
<dbReference type="PANTHER" id="PTHR32227">
    <property type="entry name" value="GLUCAN ENDO-1,3-BETA-GLUCOSIDASE BG1-RELATED-RELATED"/>
    <property type="match status" value="1"/>
</dbReference>
<dbReference type="PROSITE" id="PS00587">
    <property type="entry name" value="GLYCOSYL_HYDROL_F17"/>
    <property type="match status" value="1"/>
</dbReference>
<dbReference type="Pfam" id="PF00332">
    <property type="entry name" value="Glyco_hydro_17"/>
    <property type="match status" value="1"/>
</dbReference>
<keyword evidence="2 9" id="KW-0732">Signal</keyword>
<sequence length="517" mass="56207">MSRTWAFFNALLFLGILHNVCVQGLGVNWGTVSSHKLPPKTVIQLLKDNGIQKVKLFDADPTILTALAGSGLEVMVATTNLELAGLGDYSKAKEWVQKNVIQYNITSKDGVNITYVAVGNEPFLKDYKDKFTNVTAPALKNIQDALIEAGVGNTTKATIPFNGDVYYSPSWNPVPSAGRFRPDIADNMRDILTILNKNNAPFIVNIYPFLSLFFGKNFPLEYAFFDGATPLTDGNIQYTNVLDANLDTLVSALKAEGYPNMTVIVGEIGWPTDGDVNANVTLANRFYQGLIKHLASNKGSPLHPGYLEVYLFGLFDEDAKSILPGNFERSWGIFRYDGQPKFPLDLSGNSGNKTLVAAKNVRYLPNRWCVLKTDPINVTNIGDNVNYACNNGGDCTSLQDGSSCNFLDDKQKASYAFNSYFQVQDQSNSSCDFEGLATVTLKDSSLPNCNFTIQIAPPPKPISPAPAPVNTLPPSDNEPSLADSKPSSHKKSAASVSLPGTLIKIIAFVTVLAQLGF</sequence>
<keyword evidence="3 7" id="KW-0378">Hydrolase</keyword>
<dbReference type="Gene3D" id="1.20.58.1040">
    <property type="match status" value="1"/>
</dbReference>
<keyword evidence="4" id="KW-1015">Disulfide bond</keyword>
<evidence type="ECO:0000256" key="9">
    <source>
        <dbReference type="SAM" id="SignalP"/>
    </source>
</evidence>
<accession>A0ABD3AQC9</accession>
<dbReference type="SMART" id="SM00768">
    <property type="entry name" value="X8"/>
    <property type="match status" value="1"/>
</dbReference>
<evidence type="ECO:0000313" key="11">
    <source>
        <dbReference type="EMBL" id="KAL3533381.1"/>
    </source>
</evidence>
<feature type="domain" description="X8" evidence="10">
    <location>
        <begin position="367"/>
        <end position="451"/>
    </location>
</feature>
<dbReference type="Pfam" id="PF07983">
    <property type="entry name" value="X8"/>
    <property type="match status" value="1"/>
</dbReference>
<proteinExistence type="inferred from homology"/>
<keyword evidence="5 7" id="KW-0326">Glycosidase</keyword>
<dbReference type="EMBL" id="JBJUIK010000003">
    <property type="protein sequence ID" value="KAL3533381.1"/>
    <property type="molecule type" value="Genomic_DNA"/>
</dbReference>